<dbReference type="InterPro" id="IPR026099">
    <property type="entry name" value="Odf2-rel"/>
</dbReference>
<evidence type="ECO:0000256" key="6">
    <source>
        <dbReference type="ARBA" id="ARBA00023212"/>
    </source>
</evidence>
<comment type="subcellular location">
    <subcellularLocation>
        <location evidence="2">Cell projection</location>
        <location evidence="2">Cilium</location>
    </subcellularLocation>
    <subcellularLocation>
        <location evidence="1">Cytoplasm</location>
        <location evidence="1">Cytoskeleton</location>
        <location evidence="1">Microtubule organizing center</location>
        <location evidence="1">Centrosome</location>
        <location evidence="1">Centriole</location>
    </subcellularLocation>
</comment>
<feature type="coiled-coil region" evidence="8">
    <location>
        <begin position="170"/>
        <end position="229"/>
    </location>
</feature>
<dbReference type="SUPFAM" id="SSF57997">
    <property type="entry name" value="Tropomyosin"/>
    <property type="match status" value="1"/>
</dbReference>
<feature type="coiled-coil region" evidence="8">
    <location>
        <begin position="80"/>
        <end position="145"/>
    </location>
</feature>
<dbReference type="AlphaFoldDB" id="A0A6P7Y6A1"/>
<dbReference type="KEGG" id="muo:115472780"/>
<dbReference type="PANTHER" id="PTHR23162">
    <property type="entry name" value="OUTER DENSE FIBER OF SPERM TAILS 2"/>
    <property type="match status" value="1"/>
</dbReference>
<reference evidence="10" key="1">
    <citation type="submission" date="2025-08" db="UniProtKB">
        <authorList>
            <consortium name="RefSeq"/>
        </authorList>
    </citation>
    <scope>IDENTIFICATION</scope>
</reference>
<keyword evidence="7" id="KW-0966">Cell projection</keyword>
<dbReference type="FunCoup" id="A0A6P7Y6A1">
    <property type="interactions" value="336"/>
</dbReference>
<dbReference type="GeneID" id="115472780"/>
<protein>
    <submittedName>
        <fullName evidence="10">Protein BCAP isoform X1</fullName>
    </submittedName>
</protein>
<comment type="similarity">
    <text evidence="3">Belongs to the ODF2 family.</text>
</comment>
<dbReference type="GO" id="GO:1902018">
    <property type="term" value="P:negative regulation of cilium assembly"/>
    <property type="evidence" value="ECO:0007669"/>
    <property type="project" value="TreeGrafter"/>
</dbReference>
<evidence type="ECO:0000313" key="9">
    <source>
        <dbReference type="Proteomes" id="UP000515156"/>
    </source>
</evidence>
<evidence type="ECO:0000256" key="8">
    <source>
        <dbReference type="SAM" id="Coils"/>
    </source>
</evidence>
<keyword evidence="6" id="KW-0206">Cytoskeleton</keyword>
<dbReference type="InParanoid" id="A0A6P7Y6A1"/>
<dbReference type="CTD" id="57489"/>
<dbReference type="GO" id="GO:0036064">
    <property type="term" value="C:ciliary basal body"/>
    <property type="evidence" value="ECO:0007669"/>
    <property type="project" value="TreeGrafter"/>
</dbReference>
<dbReference type="GO" id="GO:0005814">
    <property type="term" value="C:centriole"/>
    <property type="evidence" value="ECO:0007669"/>
    <property type="project" value="UniProtKB-SubCell"/>
</dbReference>
<feature type="coiled-coil region" evidence="8">
    <location>
        <begin position="329"/>
        <end position="458"/>
    </location>
</feature>
<evidence type="ECO:0000256" key="1">
    <source>
        <dbReference type="ARBA" id="ARBA00004114"/>
    </source>
</evidence>
<organism evidence="9 10">
    <name type="scientific">Microcaecilia unicolor</name>
    <dbReference type="NCBI Taxonomy" id="1415580"/>
    <lineage>
        <taxon>Eukaryota</taxon>
        <taxon>Metazoa</taxon>
        <taxon>Chordata</taxon>
        <taxon>Craniata</taxon>
        <taxon>Vertebrata</taxon>
        <taxon>Euteleostomi</taxon>
        <taxon>Amphibia</taxon>
        <taxon>Gymnophiona</taxon>
        <taxon>Siphonopidae</taxon>
        <taxon>Microcaecilia</taxon>
    </lineage>
</organism>
<proteinExistence type="inferred from homology"/>
<keyword evidence="4" id="KW-0963">Cytoplasm</keyword>
<evidence type="ECO:0000256" key="3">
    <source>
        <dbReference type="ARBA" id="ARBA00009316"/>
    </source>
</evidence>
<evidence type="ECO:0000256" key="5">
    <source>
        <dbReference type="ARBA" id="ARBA00023054"/>
    </source>
</evidence>
<evidence type="ECO:0000256" key="4">
    <source>
        <dbReference type="ARBA" id="ARBA00022490"/>
    </source>
</evidence>
<keyword evidence="9" id="KW-1185">Reference proteome</keyword>
<accession>A0A6P7Y6A1</accession>
<gene>
    <name evidence="10" type="primary">ODF2L</name>
</gene>
<keyword evidence="5 8" id="KW-0175">Coiled coil</keyword>
<dbReference type="RefSeq" id="XP_030063062.1">
    <property type="nucleotide sequence ID" value="XM_030207202.1"/>
</dbReference>
<feature type="coiled-coil region" evidence="8">
    <location>
        <begin position="482"/>
        <end position="587"/>
    </location>
</feature>
<dbReference type="GO" id="GO:0005813">
    <property type="term" value="C:centrosome"/>
    <property type="evidence" value="ECO:0007669"/>
    <property type="project" value="TreeGrafter"/>
</dbReference>
<name>A0A6P7Y6A1_9AMPH</name>
<evidence type="ECO:0000313" key="10">
    <source>
        <dbReference type="RefSeq" id="XP_030063062.1"/>
    </source>
</evidence>
<sequence length="639" mass="74163">MLDELALECSSVVHKTPLQQSLDESSMTWLNGETSDREMVLLAKLHEVEMATRSAEILLSLLKESVAEMPSAVNLSASDVMNITEQKDQLLRKLETFKNLKETLEHLLKRTEYRKFSSEEISNDIDNLLERVLEIETENMKLKNKMLETEEYYEDLSCRLQLEKDNALKAKELSVSIEAMQNRLQNMIQKKEAENGRITAQIQDLERIIVKSKLKIKDLKSENSAVKEKSALDREALKKAIQAQKRRAQHFKTIAENLDSQIRAQDGSLPEALSACNVWKSRHERSVEEKTELEIQFKTLTEHITDILADLQKIQDDDRSSFEQLLGKIHVAERENSNIVEENENLKASIDALEKKSVSVEDELLDLKDKTKMQKSFIEQYEAQVYKIQAEVMELRNRLEKVLNENKLITEKKDLEIEKVEAQMKANLDELEHVAGFLRSAEQRLQECQENLLIGKRKYAAQSKTFRKLQAKVDANNLILDNQSWLKENAQIQRKLVQLNQKFEKMVKLNQELEGKLANQEKDLHHSAVQLEEKSKECSDLTNLLEAAVNEGKRQVFEEKKKISLSEQDFQKKIMDLEIELSMKKEEQKQIACMLSTSEKHYDLQMKDMQHSLERTENQNQGIQNYVQFLKTTYSTMFG</sequence>
<dbReference type="PANTHER" id="PTHR23162:SF7">
    <property type="entry name" value="PROTEIN BCAP"/>
    <property type="match status" value="1"/>
</dbReference>
<evidence type="ECO:0000256" key="2">
    <source>
        <dbReference type="ARBA" id="ARBA00004138"/>
    </source>
</evidence>
<dbReference type="OrthoDB" id="9948429at2759"/>
<dbReference type="Proteomes" id="UP000515156">
    <property type="component" value="Chromosome 6"/>
</dbReference>
<evidence type="ECO:0000256" key="7">
    <source>
        <dbReference type="ARBA" id="ARBA00023273"/>
    </source>
</evidence>